<feature type="domain" description="Phosphatidic acid phosphatase type 2/haloperoxidase" evidence="8">
    <location>
        <begin position="140"/>
        <end position="284"/>
    </location>
</feature>
<feature type="transmembrane region" description="Helical" evidence="7">
    <location>
        <begin position="241"/>
        <end position="260"/>
    </location>
</feature>
<dbReference type="STRING" id="71717.A0A4Y7TRQ8"/>
<accession>A0A4Y7TRQ8</accession>
<feature type="transmembrane region" description="Helical" evidence="7">
    <location>
        <begin position="140"/>
        <end position="157"/>
    </location>
</feature>
<evidence type="ECO:0000313" key="10">
    <source>
        <dbReference type="Proteomes" id="UP000298030"/>
    </source>
</evidence>
<gene>
    <name evidence="9" type="ORF">FA13DRAFT_1727810</name>
</gene>
<sequence>MSYRRIESPQPGLPAPHSHSHPTTTDANAMQGRFSNIFRPSHPAKVGNLTSVRRRKLLLSYAPDWVLTIALAALFLSLDKIEGYRRVFSLEDTSLRHPYTLHERVPNLWLYIICGVVPLVALPLINFFTVRSWWDLHNSWLGLILGLSLTGSVTQFVKITVGRPRPDIVARCIPPEGLTDPPFGLTSWEICTQIDNKILRDGFRSFPSGHSSMSFAGLGFLAFYLAGKLHLFDKRGHTGKAWISLAPFSAAALVAISRSMDYRHHWHDILVGSILGVVVSFFAYRQYYPSLASDLCHRPYSPRIKDLEDVGLSPSSTNQGGILPLHLGSTSNASGYKPTQAAAGVNNRYDTTPSPPPGPGPGYNRPSHQQSPTPSGQPNPFVQPHAPHTAPAHTAYTPPHGGGYAEASYELDGTIPRPGQGHLDDQWKQGGGVDGTVPRGSTDGDDDAEPYGGYKRETAFQPRQ</sequence>
<dbReference type="AlphaFoldDB" id="A0A4Y7TRQ8"/>
<evidence type="ECO:0000256" key="4">
    <source>
        <dbReference type="ARBA" id="ARBA00022989"/>
    </source>
</evidence>
<comment type="similarity">
    <text evidence="2">Belongs to the PA-phosphatase related phosphoesterase family.</text>
</comment>
<evidence type="ECO:0000313" key="9">
    <source>
        <dbReference type="EMBL" id="TEB36239.1"/>
    </source>
</evidence>
<organism evidence="9 10">
    <name type="scientific">Coprinellus micaceus</name>
    <name type="common">Glistening ink-cap mushroom</name>
    <name type="synonym">Coprinus micaceus</name>
    <dbReference type="NCBI Taxonomy" id="71717"/>
    <lineage>
        <taxon>Eukaryota</taxon>
        <taxon>Fungi</taxon>
        <taxon>Dikarya</taxon>
        <taxon>Basidiomycota</taxon>
        <taxon>Agaricomycotina</taxon>
        <taxon>Agaricomycetes</taxon>
        <taxon>Agaricomycetidae</taxon>
        <taxon>Agaricales</taxon>
        <taxon>Agaricineae</taxon>
        <taxon>Psathyrellaceae</taxon>
        <taxon>Coprinellus</taxon>
    </lineage>
</organism>
<feature type="transmembrane region" description="Helical" evidence="7">
    <location>
        <begin position="108"/>
        <end position="128"/>
    </location>
</feature>
<dbReference type="EMBL" id="QPFP01000006">
    <property type="protein sequence ID" value="TEB36239.1"/>
    <property type="molecule type" value="Genomic_DNA"/>
</dbReference>
<feature type="transmembrane region" description="Helical" evidence="7">
    <location>
        <begin position="212"/>
        <end position="229"/>
    </location>
</feature>
<comment type="subcellular location">
    <subcellularLocation>
        <location evidence="1">Membrane</location>
        <topology evidence="1">Multi-pass membrane protein</topology>
    </subcellularLocation>
</comment>
<dbReference type="PANTHER" id="PTHR10165">
    <property type="entry name" value="LIPID PHOSPHATE PHOSPHATASE"/>
    <property type="match status" value="1"/>
</dbReference>
<dbReference type="SUPFAM" id="SSF48317">
    <property type="entry name" value="Acid phosphatase/Vanadium-dependent haloperoxidase"/>
    <property type="match status" value="1"/>
</dbReference>
<dbReference type="InterPro" id="IPR043216">
    <property type="entry name" value="PAP-like"/>
</dbReference>
<dbReference type="GO" id="GO:0016020">
    <property type="term" value="C:membrane"/>
    <property type="evidence" value="ECO:0007669"/>
    <property type="project" value="UniProtKB-SubCell"/>
</dbReference>
<evidence type="ECO:0000256" key="7">
    <source>
        <dbReference type="SAM" id="Phobius"/>
    </source>
</evidence>
<dbReference type="FunFam" id="1.20.144.10:FF:000017">
    <property type="entry name" value="Diacylglycerol pyrophosphate phosphatase 1"/>
    <property type="match status" value="1"/>
</dbReference>
<evidence type="ECO:0000256" key="6">
    <source>
        <dbReference type="SAM" id="MobiDB-lite"/>
    </source>
</evidence>
<feature type="transmembrane region" description="Helical" evidence="7">
    <location>
        <begin position="58"/>
        <end position="78"/>
    </location>
</feature>
<protein>
    <submittedName>
        <fullName evidence="9">PAP2-domain-containing protein</fullName>
    </submittedName>
</protein>
<keyword evidence="3 7" id="KW-0812">Transmembrane</keyword>
<feature type="compositionally biased region" description="Low complexity" evidence="6">
    <location>
        <begin position="384"/>
        <end position="399"/>
    </location>
</feature>
<dbReference type="OrthoDB" id="8907274at2759"/>
<evidence type="ECO:0000259" key="8">
    <source>
        <dbReference type="SMART" id="SM00014"/>
    </source>
</evidence>
<reference evidence="9 10" key="1">
    <citation type="journal article" date="2019" name="Nat. Ecol. Evol.">
        <title>Megaphylogeny resolves global patterns of mushroom evolution.</title>
        <authorList>
            <person name="Varga T."/>
            <person name="Krizsan K."/>
            <person name="Foldi C."/>
            <person name="Dima B."/>
            <person name="Sanchez-Garcia M."/>
            <person name="Sanchez-Ramirez S."/>
            <person name="Szollosi G.J."/>
            <person name="Szarkandi J.G."/>
            <person name="Papp V."/>
            <person name="Albert L."/>
            <person name="Andreopoulos W."/>
            <person name="Angelini C."/>
            <person name="Antonin V."/>
            <person name="Barry K.W."/>
            <person name="Bougher N.L."/>
            <person name="Buchanan P."/>
            <person name="Buyck B."/>
            <person name="Bense V."/>
            <person name="Catcheside P."/>
            <person name="Chovatia M."/>
            <person name="Cooper J."/>
            <person name="Damon W."/>
            <person name="Desjardin D."/>
            <person name="Finy P."/>
            <person name="Geml J."/>
            <person name="Haridas S."/>
            <person name="Hughes K."/>
            <person name="Justo A."/>
            <person name="Karasinski D."/>
            <person name="Kautmanova I."/>
            <person name="Kiss B."/>
            <person name="Kocsube S."/>
            <person name="Kotiranta H."/>
            <person name="LaButti K.M."/>
            <person name="Lechner B.E."/>
            <person name="Liimatainen K."/>
            <person name="Lipzen A."/>
            <person name="Lukacs Z."/>
            <person name="Mihaltcheva S."/>
            <person name="Morgado L.N."/>
            <person name="Niskanen T."/>
            <person name="Noordeloos M.E."/>
            <person name="Ohm R.A."/>
            <person name="Ortiz-Santana B."/>
            <person name="Ovrebo C."/>
            <person name="Racz N."/>
            <person name="Riley R."/>
            <person name="Savchenko A."/>
            <person name="Shiryaev A."/>
            <person name="Soop K."/>
            <person name="Spirin V."/>
            <person name="Szebenyi C."/>
            <person name="Tomsovsky M."/>
            <person name="Tulloss R.E."/>
            <person name="Uehling J."/>
            <person name="Grigoriev I.V."/>
            <person name="Vagvolgyi C."/>
            <person name="Papp T."/>
            <person name="Martin F.M."/>
            <person name="Miettinen O."/>
            <person name="Hibbett D.S."/>
            <person name="Nagy L.G."/>
        </authorList>
    </citation>
    <scope>NUCLEOTIDE SEQUENCE [LARGE SCALE GENOMIC DNA]</scope>
    <source>
        <strain evidence="9 10">FP101781</strain>
    </source>
</reference>
<dbReference type="Pfam" id="PF01569">
    <property type="entry name" value="PAP2"/>
    <property type="match status" value="1"/>
</dbReference>
<dbReference type="GO" id="GO:0046839">
    <property type="term" value="P:phospholipid dephosphorylation"/>
    <property type="evidence" value="ECO:0007669"/>
    <property type="project" value="TreeGrafter"/>
</dbReference>
<dbReference type="InterPro" id="IPR036938">
    <property type="entry name" value="PAP2/HPO_sf"/>
</dbReference>
<keyword evidence="5 7" id="KW-0472">Membrane</keyword>
<dbReference type="SMART" id="SM00014">
    <property type="entry name" value="acidPPc"/>
    <property type="match status" value="1"/>
</dbReference>
<feature type="transmembrane region" description="Helical" evidence="7">
    <location>
        <begin position="266"/>
        <end position="284"/>
    </location>
</feature>
<feature type="region of interest" description="Disordered" evidence="6">
    <location>
        <begin position="1"/>
        <end position="26"/>
    </location>
</feature>
<dbReference type="InterPro" id="IPR000326">
    <property type="entry name" value="PAP2/HPO"/>
</dbReference>
<keyword evidence="10" id="KW-1185">Reference proteome</keyword>
<evidence type="ECO:0000256" key="3">
    <source>
        <dbReference type="ARBA" id="ARBA00022692"/>
    </source>
</evidence>
<dbReference type="GO" id="GO:0006644">
    <property type="term" value="P:phospholipid metabolic process"/>
    <property type="evidence" value="ECO:0007669"/>
    <property type="project" value="InterPro"/>
</dbReference>
<proteinExistence type="inferred from homology"/>
<keyword evidence="4 7" id="KW-1133">Transmembrane helix</keyword>
<feature type="region of interest" description="Disordered" evidence="6">
    <location>
        <begin position="345"/>
        <end position="464"/>
    </location>
</feature>
<dbReference type="CDD" id="cd03390">
    <property type="entry name" value="PAP2_containing_1_like"/>
    <property type="match status" value="1"/>
</dbReference>
<evidence type="ECO:0000256" key="1">
    <source>
        <dbReference type="ARBA" id="ARBA00004141"/>
    </source>
</evidence>
<dbReference type="GO" id="GO:0008195">
    <property type="term" value="F:phosphatidate phosphatase activity"/>
    <property type="evidence" value="ECO:0007669"/>
    <property type="project" value="TreeGrafter"/>
</dbReference>
<name>A0A4Y7TRQ8_COPMI</name>
<evidence type="ECO:0000256" key="2">
    <source>
        <dbReference type="ARBA" id="ARBA00008816"/>
    </source>
</evidence>
<dbReference type="PANTHER" id="PTHR10165:SF35">
    <property type="entry name" value="RE23632P"/>
    <property type="match status" value="1"/>
</dbReference>
<feature type="compositionally biased region" description="Polar residues" evidence="6">
    <location>
        <begin position="366"/>
        <end position="380"/>
    </location>
</feature>
<dbReference type="Gene3D" id="1.20.144.10">
    <property type="entry name" value="Phosphatidic acid phosphatase type 2/haloperoxidase"/>
    <property type="match status" value="1"/>
</dbReference>
<comment type="caution">
    <text evidence="9">The sequence shown here is derived from an EMBL/GenBank/DDBJ whole genome shotgun (WGS) entry which is preliminary data.</text>
</comment>
<evidence type="ECO:0000256" key="5">
    <source>
        <dbReference type="ARBA" id="ARBA00023136"/>
    </source>
</evidence>
<dbReference type="Proteomes" id="UP000298030">
    <property type="component" value="Unassembled WGS sequence"/>
</dbReference>